<dbReference type="AlphaFoldDB" id="A0A9J9UA47"/>
<feature type="transmembrane region" description="Helical" evidence="2">
    <location>
        <begin position="209"/>
        <end position="227"/>
    </location>
</feature>
<dbReference type="RefSeq" id="WP_012655475.1">
    <property type="nucleotide sequence ID" value="NC_011992.1"/>
</dbReference>
<keyword evidence="2" id="KW-0812">Transmembrane</keyword>
<feature type="transmembrane region" description="Helical" evidence="2">
    <location>
        <begin position="176"/>
        <end position="197"/>
    </location>
</feature>
<feature type="transmembrane region" description="Helical" evidence="2">
    <location>
        <begin position="248"/>
        <end position="269"/>
    </location>
</feature>
<evidence type="ECO:0000256" key="2">
    <source>
        <dbReference type="SAM" id="Phobius"/>
    </source>
</evidence>
<sequence>MTEVRRRTVPLRSEPAAPGRPSAEALARLDRRWRPRYLMLAPHRLGFFLAMLLLMASGLWWALVQIDRVSGALALPYGVAPSLVHAAVMTFGFMPLFFAGFLFTAGPKWLHVEPWPVSRVMPPLLLQAGGWLVWLAGGSWGLLVALAGCAAAFLGLAWMTVLFIRLVQCSTLQDRLHARAIAAACLVGCVCIAALGLSLAGGRGDLARAWVLTGLWGFVAAVFVVVAHRMIPFFTSAVLPMVQAWRPFWVLWLMLAAVVAEALAVWLPWLGWAPALDTGGLLVRGALELSVGAVLLWLAYRWGLLQSLAQRLLAMLHIGFIWLGLAFVGHGLAHGVQGLYGSAAGELGALHALTMGCLGSLMLAMVTRVSCGHGGRALVADRLVWTLFWVLQLATVVRLAASAPLPWSPVLLAVAALLWAGIMAVWGLRLIGWYGRLRADGRPG</sequence>
<feature type="transmembrane region" description="Helical" evidence="2">
    <location>
        <begin position="142"/>
        <end position="164"/>
    </location>
</feature>
<dbReference type="Pfam" id="PF05940">
    <property type="entry name" value="NnrS"/>
    <property type="match status" value="1"/>
</dbReference>
<accession>A0A9J9UA47</accession>
<feature type="transmembrane region" description="Helical" evidence="2">
    <location>
        <begin position="352"/>
        <end position="371"/>
    </location>
</feature>
<feature type="transmembrane region" description="Helical" evidence="2">
    <location>
        <begin position="83"/>
        <end position="105"/>
    </location>
</feature>
<keyword evidence="4" id="KW-1185">Reference proteome</keyword>
<dbReference type="EMBL" id="CP001392">
    <property type="protein sequence ID" value="ACM31917.1"/>
    <property type="molecule type" value="Genomic_DNA"/>
</dbReference>
<dbReference type="InterPro" id="IPR010266">
    <property type="entry name" value="NnrS"/>
</dbReference>
<evidence type="ECO:0000256" key="1">
    <source>
        <dbReference type="SAM" id="MobiDB-lite"/>
    </source>
</evidence>
<keyword evidence="2" id="KW-1133">Transmembrane helix</keyword>
<protein>
    <submittedName>
        <fullName evidence="3">NnrS family protein</fullName>
    </submittedName>
</protein>
<feature type="transmembrane region" description="Helical" evidence="2">
    <location>
        <begin position="281"/>
        <end position="300"/>
    </location>
</feature>
<keyword evidence="2" id="KW-0472">Membrane</keyword>
<evidence type="ECO:0000313" key="3">
    <source>
        <dbReference type="EMBL" id="ACM31917.1"/>
    </source>
</evidence>
<feature type="transmembrane region" description="Helical" evidence="2">
    <location>
        <begin position="383"/>
        <end position="401"/>
    </location>
</feature>
<organism evidence="3 4">
    <name type="scientific">Acidovorax ebreus (strain TPSY)</name>
    <name type="common">Diaphorobacter sp. (strain TPSY)</name>
    <dbReference type="NCBI Taxonomy" id="535289"/>
    <lineage>
        <taxon>Bacteria</taxon>
        <taxon>Pseudomonadati</taxon>
        <taxon>Pseudomonadota</taxon>
        <taxon>Betaproteobacteria</taxon>
        <taxon>Burkholderiales</taxon>
        <taxon>Comamonadaceae</taxon>
        <taxon>Diaphorobacter</taxon>
    </lineage>
</organism>
<dbReference type="KEGG" id="dia:Dtpsy_0433"/>
<feature type="region of interest" description="Disordered" evidence="1">
    <location>
        <begin position="1"/>
        <end position="20"/>
    </location>
</feature>
<evidence type="ECO:0000313" key="4">
    <source>
        <dbReference type="Proteomes" id="UP000000450"/>
    </source>
</evidence>
<feature type="transmembrane region" description="Helical" evidence="2">
    <location>
        <begin position="407"/>
        <end position="428"/>
    </location>
</feature>
<reference evidence="3 4" key="1">
    <citation type="journal article" date="2010" name="J. Bacteriol.">
        <title>Completed genome sequence of the anaerobic iron-oxidizing bacterium Acidovorax ebreus strain TPSY.</title>
        <authorList>
            <person name="Byrne-Bailey K.G."/>
            <person name="Weber K.A."/>
            <person name="Chair A.H."/>
            <person name="Bose S."/>
            <person name="Knox T."/>
            <person name="Spanbauer T.L."/>
            <person name="Chertkov O."/>
            <person name="Coates J.D."/>
        </authorList>
    </citation>
    <scope>NUCLEOTIDE SEQUENCE [LARGE SCALE GENOMIC DNA]</scope>
    <source>
        <strain evidence="3 4">TPSY</strain>
    </source>
</reference>
<dbReference type="Proteomes" id="UP000000450">
    <property type="component" value="Chromosome"/>
</dbReference>
<name>A0A9J9UA47_ACIET</name>
<feature type="transmembrane region" description="Helical" evidence="2">
    <location>
        <begin position="117"/>
        <end position="136"/>
    </location>
</feature>
<feature type="transmembrane region" description="Helical" evidence="2">
    <location>
        <begin position="312"/>
        <end position="332"/>
    </location>
</feature>
<proteinExistence type="predicted"/>
<gene>
    <name evidence="3" type="ordered locus">Dtpsy_0433</name>
</gene>
<feature type="transmembrane region" description="Helical" evidence="2">
    <location>
        <begin position="45"/>
        <end position="63"/>
    </location>
</feature>